<protein>
    <submittedName>
        <fullName evidence="1">Uncharacterized protein</fullName>
    </submittedName>
</protein>
<sequence length="86" mass="8474">MPLFLVTRPKGAAHLKNPSGIAAVLVDTPNGPAAVLAANALTPNLNTPFAGYDTTQVAATAAGGFVPCVFHGDALGATYTGPGRGA</sequence>
<dbReference type="EMBL" id="CP151767">
    <property type="protein sequence ID" value="WZU67045.1"/>
    <property type="molecule type" value="Genomic_DNA"/>
</dbReference>
<keyword evidence="2" id="KW-1185">Reference proteome</keyword>
<reference evidence="1" key="1">
    <citation type="submission" date="2024-08" db="EMBL/GenBank/DDBJ databases">
        <title>Phylogenomic analyses of a clade within the roseobacter group suggest taxonomic reassignments of species of the genera Aestuariivita, Citreicella, Loktanella, Nautella, Pelagibaca, Ruegeria, Thalassobius, Thiobacimonas and Tropicibacter, and the proposal o.</title>
        <authorList>
            <person name="Jeon C.O."/>
        </authorList>
    </citation>
    <scope>NUCLEOTIDE SEQUENCE</scope>
    <source>
        <strain evidence="1">SS1-5</strain>
    </source>
</reference>
<organism evidence="1 2">
    <name type="scientific">Yoonia rhodophyticola</name>
    <dbReference type="NCBI Taxonomy" id="3137370"/>
    <lineage>
        <taxon>Bacteria</taxon>
        <taxon>Pseudomonadati</taxon>
        <taxon>Pseudomonadota</taxon>
        <taxon>Alphaproteobacteria</taxon>
        <taxon>Rhodobacterales</taxon>
        <taxon>Paracoccaceae</taxon>
        <taxon>Yoonia</taxon>
    </lineage>
</organism>
<dbReference type="AlphaFoldDB" id="A0AAN0M9A6"/>
<dbReference type="RefSeq" id="WP_342076357.1">
    <property type="nucleotide sequence ID" value="NZ_CP151767.2"/>
</dbReference>
<dbReference type="Proteomes" id="UP001470809">
    <property type="component" value="Chromosome"/>
</dbReference>
<evidence type="ECO:0000313" key="1">
    <source>
        <dbReference type="EMBL" id="WZU67045.1"/>
    </source>
</evidence>
<accession>A0AAN0M9A6</accession>
<proteinExistence type="predicted"/>
<evidence type="ECO:0000313" key="2">
    <source>
        <dbReference type="Proteomes" id="UP001470809"/>
    </source>
</evidence>
<name>A0AAN0M9A6_9RHOB</name>
<gene>
    <name evidence="1" type="ORF">AABB31_19090</name>
</gene>
<dbReference type="KEGG" id="yrh:AABB31_19090"/>